<reference evidence="4 5" key="1">
    <citation type="journal article" date="2018" name="New Phytol.">
        <title>Phylogenomics of Endogonaceae and evolution of mycorrhizas within Mucoromycota.</title>
        <authorList>
            <person name="Chang Y."/>
            <person name="Desiro A."/>
            <person name="Na H."/>
            <person name="Sandor L."/>
            <person name="Lipzen A."/>
            <person name="Clum A."/>
            <person name="Barry K."/>
            <person name="Grigoriev I.V."/>
            <person name="Martin F.M."/>
            <person name="Stajich J.E."/>
            <person name="Smith M.E."/>
            <person name="Bonito G."/>
            <person name="Spatafora J.W."/>
        </authorList>
    </citation>
    <scope>NUCLEOTIDE SEQUENCE [LARGE SCALE GENOMIC DNA]</scope>
    <source>
        <strain evidence="4 5">AD002</strain>
    </source>
</reference>
<keyword evidence="2" id="KW-0472">Membrane</keyword>
<gene>
    <name evidence="4" type="ORF">BC938DRAFT_476895</name>
</gene>
<keyword evidence="5" id="KW-1185">Reference proteome</keyword>
<accession>A0A433QQ21</accession>
<keyword evidence="2" id="KW-1133">Transmembrane helix</keyword>
<dbReference type="InterPro" id="IPR036305">
    <property type="entry name" value="RGS_sf"/>
</dbReference>
<feature type="transmembrane region" description="Helical" evidence="2">
    <location>
        <begin position="209"/>
        <end position="231"/>
    </location>
</feature>
<proteinExistence type="predicted"/>
<dbReference type="InterPro" id="IPR016137">
    <property type="entry name" value="RGS"/>
</dbReference>
<dbReference type="Pfam" id="PF00615">
    <property type="entry name" value="RGS"/>
    <property type="match status" value="1"/>
</dbReference>
<dbReference type="SMART" id="SM00315">
    <property type="entry name" value="RGS"/>
    <property type="match status" value="1"/>
</dbReference>
<dbReference type="InterPro" id="IPR044926">
    <property type="entry name" value="RGS_subdomain_2"/>
</dbReference>
<evidence type="ECO:0000256" key="2">
    <source>
        <dbReference type="SAM" id="Phobius"/>
    </source>
</evidence>
<dbReference type="CDD" id="cd07440">
    <property type="entry name" value="RGS"/>
    <property type="match status" value="1"/>
</dbReference>
<evidence type="ECO:0000256" key="1">
    <source>
        <dbReference type="SAM" id="MobiDB-lite"/>
    </source>
</evidence>
<feature type="transmembrane region" description="Helical" evidence="2">
    <location>
        <begin position="158"/>
        <end position="179"/>
    </location>
</feature>
<protein>
    <recommendedName>
        <fullName evidence="3">RGS domain-containing protein</fullName>
    </recommendedName>
</protein>
<sequence>MESNATLTASSLRLHISETTTGTVVFAIWVSYGVFIFGTTILFAFHGRKNRLLAQRSWLLTVLGGFFNGVAGVLLMLPLVYYEDRDNTFPCFISFLGAYFGIIPWILTFVGRAMRLIVTWRLNQLKMKTEPDTEERAERWTFWHLIKPRRQASIDGRIIVVMTLLLMFFWIPAITILLAERSNGMSAPSNSTLVLSATIQCSHLGAPEYYLFDGGMIIYLFVFCPFALLYLRKIQDAYGIMKDIMWTVLTCPLGFIMYILWITLLAQPAVQAIFWPILACFATHLSSVVIPLLLYYRQTLQPADHDTRDFPLVLTNPMLFALLCAHSIKDFTAENTRFIEEYQTLKLMCIESYRGQPNHNEISPPPRLISSRLPEKSDPSVIPSENSRLTTITPPTIYNITSPLVNIALSIPNLQPDEMVVPDQLKSTFLNFYTTFIRAQSVLEVNLEWQTRERIRQQIDSGVYTLDIFDEAKEHVLDLLFTNTLPHFLTIYKDQIAVVKRERTQGMFDDRLAIPMVPLYL</sequence>
<feature type="transmembrane region" description="Helical" evidence="2">
    <location>
        <begin position="93"/>
        <end position="118"/>
    </location>
</feature>
<dbReference type="Gene3D" id="1.10.167.10">
    <property type="entry name" value="Regulator of G-protein Signalling 4, domain 2"/>
    <property type="match status" value="1"/>
</dbReference>
<feature type="transmembrane region" description="Helical" evidence="2">
    <location>
        <begin position="243"/>
        <end position="266"/>
    </location>
</feature>
<dbReference type="AlphaFoldDB" id="A0A433QQ21"/>
<feature type="transmembrane region" description="Helical" evidence="2">
    <location>
        <begin position="57"/>
        <end position="81"/>
    </location>
</feature>
<feature type="region of interest" description="Disordered" evidence="1">
    <location>
        <begin position="364"/>
        <end position="386"/>
    </location>
</feature>
<organism evidence="4 5">
    <name type="scientific">Jimgerdemannia flammicorona</name>
    <dbReference type="NCBI Taxonomy" id="994334"/>
    <lineage>
        <taxon>Eukaryota</taxon>
        <taxon>Fungi</taxon>
        <taxon>Fungi incertae sedis</taxon>
        <taxon>Mucoromycota</taxon>
        <taxon>Mucoromycotina</taxon>
        <taxon>Endogonomycetes</taxon>
        <taxon>Endogonales</taxon>
        <taxon>Endogonaceae</taxon>
        <taxon>Jimgerdemannia</taxon>
    </lineage>
</organism>
<evidence type="ECO:0000259" key="3">
    <source>
        <dbReference type="SMART" id="SM00315"/>
    </source>
</evidence>
<dbReference type="SUPFAM" id="SSF48097">
    <property type="entry name" value="Regulator of G-protein signaling, RGS"/>
    <property type="match status" value="1"/>
</dbReference>
<feature type="transmembrane region" description="Helical" evidence="2">
    <location>
        <begin position="272"/>
        <end position="296"/>
    </location>
</feature>
<comment type="caution">
    <text evidence="4">The sequence shown here is derived from an EMBL/GenBank/DDBJ whole genome shotgun (WGS) entry which is preliminary data.</text>
</comment>
<feature type="domain" description="RGS" evidence="3">
    <location>
        <begin position="309"/>
        <end position="496"/>
    </location>
</feature>
<dbReference type="EMBL" id="RBNJ01002539">
    <property type="protein sequence ID" value="RUS31860.1"/>
    <property type="molecule type" value="Genomic_DNA"/>
</dbReference>
<keyword evidence="2" id="KW-0812">Transmembrane</keyword>
<evidence type="ECO:0000313" key="5">
    <source>
        <dbReference type="Proteomes" id="UP000274822"/>
    </source>
</evidence>
<name>A0A433QQ21_9FUNG</name>
<feature type="transmembrane region" description="Helical" evidence="2">
    <location>
        <begin position="24"/>
        <end position="45"/>
    </location>
</feature>
<evidence type="ECO:0000313" key="4">
    <source>
        <dbReference type="EMBL" id="RUS31860.1"/>
    </source>
</evidence>
<dbReference type="Proteomes" id="UP000274822">
    <property type="component" value="Unassembled WGS sequence"/>
</dbReference>